<evidence type="ECO:0000259" key="4">
    <source>
        <dbReference type="PROSITE" id="PS51077"/>
    </source>
</evidence>
<proteinExistence type="predicted"/>
<keyword evidence="2" id="KW-0238">DNA-binding</keyword>
<protein>
    <submittedName>
        <fullName evidence="6">IclR family mhp operon transcriptional activator</fullName>
    </submittedName>
</protein>
<evidence type="ECO:0000313" key="6">
    <source>
        <dbReference type="EMBL" id="MDR7095574.1"/>
    </source>
</evidence>
<dbReference type="PROSITE" id="PS51077">
    <property type="entry name" value="HTH_ICLR"/>
    <property type="match status" value="1"/>
</dbReference>
<dbReference type="RefSeq" id="WP_204731175.1">
    <property type="nucleotide sequence ID" value="NZ_JAVDWE010000009.1"/>
</dbReference>
<dbReference type="InterPro" id="IPR005471">
    <property type="entry name" value="Tscrpt_reg_IclR_N"/>
</dbReference>
<dbReference type="PROSITE" id="PS51078">
    <property type="entry name" value="ICLR_ED"/>
    <property type="match status" value="1"/>
</dbReference>
<keyword evidence="7" id="KW-1185">Reference proteome</keyword>
<dbReference type="EMBL" id="JAVDWE010000009">
    <property type="protein sequence ID" value="MDR7095574.1"/>
    <property type="molecule type" value="Genomic_DNA"/>
</dbReference>
<sequence length="268" mass="29157">MADASDDNSNGSIRAISRALQILRIMNTQPTWSLHSLHLQTALPKSTIFRILHTLQLEGYVRLEGVAGVYRLTEKILEMSGGFTEKSLLVEVGSPLALRLTKQIKWPVALGVLDGDAIVVRYSGMPYSPIAAHSTTIGRRLGLADTAMGKAYLAFCPEVEREILFDMLRAAPGGSQLGHEELLMQELDTIRQQGYAVRQPNPQRRTATLATPVMHLTEVVGLMGMTTFGNLMTPATVAQYAPQLQQAAAAVSQAYRTRLPAAPDTGAF</sequence>
<dbReference type="Gene3D" id="1.10.10.10">
    <property type="entry name" value="Winged helix-like DNA-binding domain superfamily/Winged helix DNA-binding domain"/>
    <property type="match status" value="1"/>
</dbReference>
<dbReference type="PANTHER" id="PTHR30136:SF23">
    <property type="entry name" value="DNA-BINDING TRANSCRIPTIONAL ACTIVATOR MHPR"/>
    <property type="match status" value="1"/>
</dbReference>
<reference evidence="6 7" key="1">
    <citation type="submission" date="2023-07" db="EMBL/GenBank/DDBJ databases">
        <title>Sorghum-associated microbial communities from plants grown in Nebraska, USA.</title>
        <authorList>
            <person name="Schachtman D."/>
        </authorList>
    </citation>
    <scope>NUCLEOTIDE SEQUENCE [LARGE SCALE GENOMIC DNA]</scope>
    <source>
        <strain evidence="6 7">BE240</strain>
    </source>
</reference>
<dbReference type="SMART" id="SM00346">
    <property type="entry name" value="HTH_ICLR"/>
    <property type="match status" value="1"/>
</dbReference>
<organism evidence="6 7">
    <name type="scientific">Hydrogenophaga laconesensis</name>
    <dbReference type="NCBI Taxonomy" id="1805971"/>
    <lineage>
        <taxon>Bacteria</taxon>
        <taxon>Pseudomonadati</taxon>
        <taxon>Pseudomonadota</taxon>
        <taxon>Betaproteobacteria</taxon>
        <taxon>Burkholderiales</taxon>
        <taxon>Comamonadaceae</taxon>
        <taxon>Hydrogenophaga</taxon>
    </lineage>
</organism>
<evidence type="ECO:0000313" key="7">
    <source>
        <dbReference type="Proteomes" id="UP001265550"/>
    </source>
</evidence>
<dbReference type="Proteomes" id="UP001265550">
    <property type="component" value="Unassembled WGS sequence"/>
</dbReference>
<dbReference type="SUPFAM" id="SSF55781">
    <property type="entry name" value="GAF domain-like"/>
    <property type="match status" value="1"/>
</dbReference>
<name>A0ABU1VDM9_9BURK</name>
<dbReference type="Pfam" id="PF01614">
    <property type="entry name" value="IclR_C"/>
    <property type="match status" value="1"/>
</dbReference>
<keyword evidence="3" id="KW-0804">Transcription</keyword>
<dbReference type="SUPFAM" id="SSF46785">
    <property type="entry name" value="Winged helix' DNA-binding domain"/>
    <property type="match status" value="1"/>
</dbReference>
<accession>A0ABU1VDM9</accession>
<feature type="domain" description="HTH iclR-type" evidence="4">
    <location>
        <begin position="13"/>
        <end position="74"/>
    </location>
</feature>
<gene>
    <name evidence="6" type="ORF">J2X09_003325</name>
</gene>
<dbReference type="InterPro" id="IPR036388">
    <property type="entry name" value="WH-like_DNA-bd_sf"/>
</dbReference>
<evidence type="ECO:0000259" key="5">
    <source>
        <dbReference type="PROSITE" id="PS51078"/>
    </source>
</evidence>
<evidence type="ECO:0000256" key="1">
    <source>
        <dbReference type="ARBA" id="ARBA00023015"/>
    </source>
</evidence>
<dbReference type="PANTHER" id="PTHR30136">
    <property type="entry name" value="HELIX-TURN-HELIX TRANSCRIPTIONAL REGULATOR, ICLR FAMILY"/>
    <property type="match status" value="1"/>
</dbReference>
<feature type="domain" description="IclR-ED" evidence="5">
    <location>
        <begin position="75"/>
        <end position="257"/>
    </location>
</feature>
<dbReference type="Pfam" id="PF09339">
    <property type="entry name" value="HTH_IclR"/>
    <property type="match status" value="1"/>
</dbReference>
<comment type="caution">
    <text evidence="6">The sequence shown here is derived from an EMBL/GenBank/DDBJ whole genome shotgun (WGS) entry which is preliminary data.</text>
</comment>
<evidence type="ECO:0000256" key="3">
    <source>
        <dbReference type="ARBA" id="ARBA00023163"/>
    </source>
</evidence>
<evidence type="ECO:0000256" key="2">
    <source>
        <dbReference type="ARBA" id="ARBA00023125"/>
    </source>
</evidence>
<dbReference type="InterPro" id="IPR036390">
    <property type="entry name" value="WH_DNA-bd_sf"/>
</dbReference>
<dbReference type="InterPro" id="IPR014757">
    <property type="entry name" value="Tscrpt_reg_IclR_C"/>
</dbReference>
<dbReference type="InterPro" id="IPR029016">
    <property type="entry name" value="GAF-like_dom_sf"/>
</dbReference>
<dbReference type="InterPro" id="IPR050707">
    <property type="entry name" value="HTH_MetabolicPath_Reg"/>
</dbReference>
<keyword evidence="1" id="KW-0805">Transcription regulation</keyword>
<dbReference type="Gene3D" id="3.30.450.40">
    <property type="match status" value="1"/>
</dbReference>